<dbReference type="InterPro" id="IPR057900">
    <property type="entry name" value="Gp67_L5"/>
</dbReference>
<reference evidence="1 2" key="1">
    <citation type="journal article" date="2012" name="J. Virol.">
        <title>Biology of a Novel Mycobacteriophage, SWU1, Isolated from Chinese Soil as Revealed by Genomic Characteristics.</title>
        <authorList>
            <person name="Fan X."/>
            <person name="Teng T."/>
            <person name="Wang H."/>
            <person name="Xie J."/>
        </authorList>
    </citation>
    <scope>NUCLEOTIDE SEQUENCE [LARGE SCALE GENOMIC DNA]</scope>
</reference>
<dbReference type="EMBL" id="JF946695">
    <property type="protein sequence ID" value="AFI24980.1"/>
    <property type="molecule type" value="Genomic_DNA"/>
</dbReference>
<accession>I1V1K2</accession>
<dbReference type="KEGG" id="vg:12978822"/>
<dbReference type="Pfam" id="PF25715">
    <property type="entry name" value="Mycobacteriophage_Gp67"/>
    <property type="match status" value="1"/>
</dbReference>
<evidence type="ECO:0000313" key="2">
    <source>
        <dbReference type="Proteomes" id="UP000002876"/>
    </source>
</evidence>
<dbReference type="RefSeq" id="YP_006382990.1">
    <property type="nucleotide sequence ID" value="NC_017973.1"/>
</dbReference>
<organism evidence="1 2">
    <name type="scientific">Mycobacterium phage SWU1</name>
    <dbReference type="NCBI Taxonomy" id="1175504"/>
    <lineage>
        <taxon>Viruses</taxon>
        <taxon>Duplodnaviria</taxon>
        <taxon>Heunggongvirae</taxon>
        <taxon>Uroviricota</taxon>
        <taxon>Caudoviricetes</taxon>
        <taxon>Fromanvirus</taxon>
        <taxon>Fromanvirus SWU1</taxon>
    </lineage>
</organism>
<dbReference type="Proteomes" id="UP000002876">
    <property type="component" value="Segment"/>
</dbReference>
<evidence type="ECO:0000313" key="1">
    <source>
        <dbReference type="EMBL" id="AFI24980.1"/>
    </source>
</evidence>
<dbReference type="GeneID" id="12978822"/>
<dbReference type="OrthoDB" id="28952at10239"/>
<name>I1V1K2_9CAUD</name>
<protein>
    <submittedName>
        <fullName evidence="1">Uncharacterized protein</fullName>
    </submittedName>
</protein>
<sequence>MRPSLYDQIVAILGRHDSCCGFERDDAAEELHALVIELYGPPF</sequence>
<keyword evidence="2" id="KW-1185">Reference proteome</keyword>
<proteinExistence type="predicted"/>